<dbReference type="NCBIfam" id="NF010177">
    <property type="entry name" value="PRK13656.1"/>
    <property type="match status" value="1"/>
</dbReference>
<keyword evidence="5 9" id="KW-0520">NAD</keyword>
<evidence type="ECO:0000259" key="12">
    <source>
        <dbReference type="Pfam" id="PF12242"/>
    </source>
</evidence>
<dbReference type="EC" id="1.3.1.44" evidence="9"/>
<feature type="domain" description="Trans-2-enoyl-CoA reductase-like NAD(P)H binding" evidence="12">
    <location>
        <begin position="3"/>
        <end position="79"/>
    </location>
</feature>
<dbReference type="GO" id="GO:0050343">
    <property type="term" value="F:trans-2-enoyl-CoA reductase (NADH) activity"/>
    <property type="evidence" value="ECO:0007669"/>
    <property type="project" value="UniProtKB-UniRule"/>
</dbReference>
<comment type="pathway">
    <text evidence="9">Lipid metabolism; fatty acid biosynthesis.</text>
</comment>
<feature type="domain" description="Enoyl reductase FAD binding" evidence="10">
    <location>
        <begin position="322"/>
        <end position="384"/>
    </location>
</feature>
<accession>A0A4P8IFF7</accession>
<name>A0A4P8IFF7_9FIRM</name>
<evidence type="ECO:0000256" key="5">
    <source>
        <dbReference type="ARBA" id="ARBA00023027"/>
    </source>
</evidence>
<dbReference type="Proteomes" id="UP000298653">
    <property type="component" value="Chromosome"/>
</dbReference>
<dbReference type="AlphaFoldDB" id="A0A4P8IFF7"/>
<evidence type="ECO:0000256" key="1">
    <source>
        <dbReference type="ARBA" id="ARBA00011245"/>
    </source>
</evidence>
<dbReference type="NCBIfam" id="NF043048">
    <property type="entry name" value="EnoyACPredFabV"/>
    <property type="match status" value="1"/>
</dbReference>
<evidence type="ECO:0000256" key="8">
    <source>
        <dbReference type="ARBA" id="ARBA00048302"/>
    </source>
</evidence>
<dbReference type="PANTHER" id="PTHR37480:SF1">
    <property type="entry name" value="ENOYL-[ACYL-CARRIER-PROTEIN] REDUCTASE [NADH]"/>
    <property type="match status" value="1"/>
</dbReference>
<dbReference type="GO" id="GO:0051287">
    <property type="term" value="F:NAD binding"/>
    <property type="evidence" value="ECO:0007669"/>
    <property type="project" value="UniProtKB-UniRule"/>
</dbReference>
<proteinExistence type="inferred from homology"/>
<feature type="binding site" evidence="9">
    <location>
        <begin position="272"/>
        <end position="274"/>
    </location>
    <ligand>
        <name>NAD(+)</name>
        <dbReference type="ChEBI" id="CHEBI:57540"/>
    </ligand>
</feature>
<dbReference type="Gene3D" id="3.40.50.720">
    <property type="entry name" value="NAD(P)-binding Rossmann-like Domain"/>
    <property type="match status" value="1"/>
</dbReference>
<dbReference type="GO" id="GO:0004318">
    <property type="term" value="F:enoyl-[acyl-carrier-protein] reductase (NADH) activity"/>
    <property type="evidence" value="ECO:0007669"/>
    <property type="project" value="TreeGrafter"/>
</dbReference>
<dbReference type="InterPro" id="IPR010758">
    <property type="entry name" value="Trans-2-enoyl-CoA_reductase"/>
</dbReference>
<keyword evidence="2 9" id="KW-0444">Lipid biosynthesis</keyword>
<dbReference type="OrthoDB" id="9802260at2"/>
<feature type="site" description="Plays an important role in discriminating NADH against NADPH" evidence="9">
    <location>
        <position position="75"/>
    </location>
</feature>
<organism evidence="13 14">
    <name type="scientific">Anaerostipes rhamnosivorans</name>
    <dbReference type="NCBI Taxonomy" id="1229621"/>
    <lineage>
        <taxon>Bacteria</taxon>
        <taxon>Bacillati</taxon>
        <taxon>Bacillota</taxon>
        <taxon>Clostridia</taxon>
        <taxon>Lachnospirales</taxon>
        <taxon>Lachnospiraceae</taxon>
        <taxon>Anaerostipes</taxon>
    </lineage>
</organism>
<dbReference type="InterPro" id="IPR024906">
    <property type="entry name" value="Eno_Rdtase_FAD-bd_dom"/>
</dbReference>
<feature type="binding site" evidence="9">
    <location>
        <position position="243"/>
    </location>
    <ligand>
        <name>NAD(+)</name>
        <dbReference type="ChEBI" id="CHEBI:57540"/>
    </ligand>
</feature>
<keyword evidence="3 9" id="KW-0276">Fatty acid metabolism</keyword>
<feature type="binding site" evidence="9">
    <location>
        <begin position="48"/>
        <end position="53"/>
    </location>
    <ligand>
        <name>NAD(+)</name>
        <dbReference type="ChEBI" id="CHEBI:57540"/>
    </ligand>
</feature>
<feature type="domain" description="Trans-2-enoyl-CoA reductase catalytic" evidence="11">
    <location>
        <begin position="82"/>
        <end position="314"/>
    </location>
</feature>
<dbReference type="Pfam" id="PF07055">
    <property type="entry name" value="Eno-Rase_FAD_bd"/>
    <property type="match status" value="1"/>
</dbReference>
<reference evidence="13 14" key="1">
    <citation type="submission" date="2019-05" db="EMBL/GenBank/DDBJ databases">
        <title>Complete genome sequencing of Anaerostipes rhamnosivorans.</title>
        <authorList>
            <person name="Bui T.P.N."/>
            <person name="de Vos W.M."/>
        </authorList>
    </citation>
    <scope>NUCLEOTIDE SEQUENCE [LARGE SCALE GENOMIC DNA]</scope>
    <source>
        <strain evidence="13 14">1y2</strain>
    </source>
</reference>
<dbReference type="UniPathway" id="UPA00094"/>
<evidence type="ECO:0000256" key="6">
    <source>
        <dbReference type="ARBA" id="ARBA00023098"/>
    </source>
</evidence>
<feature type="binding site" evidence="9">
    <location>
        <position position="224"/>
    </location>
    <ligand>
        <name>substrate</name>
    </ligand>
</feature>
<dbReference type="Pfam" id="PF12242">
    <property type="entry name" value="Eno-Rase_NADH_b"/>
    <property type="match status" value="1"/>
</dbReference>
<comment type="subunit">
    <text evidence="1 9">Monomer.</text>
</comment>
<evidence type="ECO:0000256" key="2">
    <source>
        <dbReference type="ARBA" id="ARBA00022516"/>
    </source>
</evidence>
<dbReference type="InterPro" id="IPR024910">
    <property type="entry name" value="Enoyl-CoA_Rdtase_cat_dom"/>
</dbReference>
<keyword evidence="14" id="KW-1185">Reference proteome</keyword>
<keyword evidence="7 9" id="KW-0275">Fatty acid biosynthesis</keyword>
<feature type="binding site" evidence="9">
    <location>
        <begin position="111"/>
        <end position="112"/>
    </location>
    <ligand>
        <name>NAD(+)</name>
        <dbReference type="ChEBI" id="CHEBI:57540"/>
    </ligand>
</feature>
<evidence type="ECO:0000313" key="13">
    <source>
        <dbReference type="EMBL" id="QCP35575.1"/>
    </source>
</evidence>
<evidence type="ECO:0000259" key="10">
    <source>
        <dbReference type="Pfam" id="PF07055"/>
    </source>
</evidence>
<evidence type="ECO:0000259" key="11">
    <source>
        <dbReference type="Pfam" id="PF12241"/>
    </source>
</evidence>
<keyword evidence="4 9" id="KW-0560">Oxidoreductase</keyword>
<evidence type="ECO:0000256" key="3">
    <source>
        <dbReference type="ARBA" id="ARBA00022832"/>
    </source>
</evidence>
<keyword evidence="6 9" id="KW-0443">Lipid metabolism</keyword>
<dbReference type="GO" id="GO:0006633">
    <property type="term" value="P:fatty acid biosynthetic process"/>
    <property type="evidence" value="ECO:0007669"/>
    <property type="project" value="UniProtKB-UniRule"/>
</dbReference>
<evidence type="ECO:0000256" key="7">
    <source>
        <dbReference type="ARBA" id="ARBA00023160"/>
    </source>
</evidence>
<evidence type="ECO:0000256" key="9">
    <source>
        <dbReference type="HAMAP-Rule" id="MF_01838"/>
    </source>
</evidence>
<dbReference type="EMBL" id="CP040058">
    <property type="protein sequence ID" value="QCP35575.1"/>
    <property type="molecule type" value="Genomic_DNA"/>
</dbReference>
<feature type="binding site" evidence="9">
    <location>
        <begin position="139"/>
        <end position="140"/>
    </location>
    <ligand>
        <name>NAD(+)</name>
        <dbReference type="ChEBI" id="CHEBI:57540"/>
    </ligand>
</feature>
<comment type="similarity">
    <text evidence="9">Belongs to the TER reductase family.</text>
</comment>
<comment type="function">
    <text evidence="9">Involved in the fatty acid synthesis (FAS II). Catalyzes the reduction of a carbon-carbon double bond in an enoyl moiety that is covalently linked to a coenzyme A (CoA).</text>
</comment>
<feature type="active site" description="Proton donor" evidence="9">
    <location>
        <position position="234"/>
    </location>
</feature>
<comment type="catalytic activity">
    <reaction evidence="8 9">
        <text>a 2,3-saturated acyl-CoA + NAD(+) = a (2E)-enoyl-CoA + NADH + H(+)</text>
        <dbReference type="Rhea" id="RHEA:18177"/>
        <dbReference type="ChEBI" id="CHEBI:15378"/>
        <dbReference type="ChEBI" id="CHEBI:57540"/>
        <dbReference type="ChEBI" id="CHEBI:57945"/>
        <dbReference type="ChEBI" id="CHEBI:58856"/>
        <dbReference type="ChEBI" id="CHEBI:65111"/>
        <dbReference type="EC" id="1.3.1.44"/>
    </reaction>
</comment>
<dbReference type="KEGG" id="arf:AR1Y2_2121"/>
<sequence>MKISPKVREFLCLTAHPQGCRKNVEDQITYVKKHSGVENGPKKVLVIGSSTGYGLASRITAAFGCGADTLGVMFERPAAGKRTATAGWYNTAAFEQAAAREGLYAKTVNADAFSREVKDQVIQLIKKDFGKVDAVIYSLAAPRRTTEDGTVYQSVLKTTGEDFTNKNLNLKDNTISEKTIEAATEEEVKATVKVMGGEDWKAWIQALTDADAIEKGAVTFAYSYIGPKLTYPIYFEGTIGAAKKHLHKTAGEINEEFSKDGIKAYISVNKGLVTQASSAIPIVPLYMAVLYRVMKEKGLHEGCIEQIVRLFSEKAVFGQAKTDEQGLIRLDDWELRPEVQEEVERRWEKVCTENVQEYSDIDGYWDDFYQMFGFRMDGVDYEEDLDPSVDIPSISGQE</sequence>
<dbReference type="PANTHER" id="PTHR37480">
    <property type="entry name" value="ENOYL-[ACYL-CARRIER-PROTEIN] REDUCTASE [NADH]"/>
    <property type="match status" value="1"/>
</dbReference>
<dbReference type="HAMAP" id="MF_01838">
    <property type="entry name" value="FabV_reductase"/>
    <property type="match status" value="1"/>
</dbReference>
<dbReference type="Pfam" id="PF12241">
    <property type="entry name" value="Enoyl_reductase"/>
    <property type="match status" value="1"/>
</dbReference>
<evidence type="ECO:0000313" key="14">
    <source>
        <dbReference type="Proteomes" id="UP000298653"/>
    </source>
</evidence>
<dbReference type="RefSeq" id="WP_137328922.1">
    <property type="nucleotide sequence ID" value="NZ_CP040058.1"/>
</dbReference>
<protein>
    <recommendedName>
        <fullName evidence="9">Trans-2-enoyl-CoA reductase [NADH]</fullName>
        <shortName evidence="9">TER</shortName>
        <ecNumber evidence="9">1.3.1.44</ecNumber>
    </recommendedName>
</protein>
<evidence type="ECO:0000256" key="4">
    <source>
        <dbReference type="ARBA" id="ARBA00023002"/>
    </source>
</evidence>
<feature type="binding site" evidence="9">
    <location>
        <begin position="74"/>
        <end position="75"/>
    </location>
    <ligand>
        <name>NAD(+)</name>
        <dbReference type="ChEBI" id="CHEBI:57540"/>
    </ligand>
</feature>
<dbReference type="InterPro" id="IPR050048">
    <property type="entry name" value="FabV-like_NADH_b"/>
</dbReference>
<gene>
    <name evidence="9" type="primary">fabV</name>
    <name evidence="13" type="ORF">AR1Y2_2121</name>
</gene>